<dbReference type="InterPro" id="IPR041619">
    <property type="entry name" value="NAPRTase_C"/>
</dbReference>
<keyword evidence="9" id="KW-0662">Pyridine nucleotide biosynthesis</keyword>
<evidence type="ECO:0000256" key="13">
    <source>
        <dbReference type="ARBA" id="ARBA00023211"/>
    </source>
</evidence>
<evidence type="ECO:0000256" key="16">
    <source>
        <dbReference type="SAM" id="MobiDB-lite"/>
    </source>
</evidence>
<dbReference type="NCBIfam" id="TIGR01513">
    <property type="entry name" value="NAPRTase_put"/>
    <property type="match status" value="1"/>
</dbReference>
<evidence type="ECO:0000256" key="6">
    <source>
        <dbReference type="ARBA" id="ARBA00021569"/>
    </source>
</evidence>
<evidence type="ECO:0000256" key="4">
    <source>
        <dbReference type="ARBA" id="ARBA00010897"/>
    </source>
</evidence>
<evidence type="ECO:0000256" key="2">
    <source>
        <dbReference type="ARBA" id="ARBA00001946"/>
    </source>
</evidence>
<evidence type="ECO:0000256" key="11">
    <source>
        <dbReference type="ARBA" id="ARBA00022723"/>
    </source>
</evidence>
<dbReference type="SUPFAM" id="SSF54675">
    <property type="entry name" value="Nicotinate/Quinolinate PRTase N-terminal domain-like"/>
    <property type="match status" value="1"/>
</dbReference>
<comment type="caution">
    <text evidence="20">The sequence shown here is derived from an EMBL/GenBank/DDBJ whole genome shotgun (WGS) entry which is preliminary data.</text>
</comment>
<evidence type="ECO:0000256" key="3">
    <source>
        <dbReference type="ARBA" id="ARBA00004952"/>
    </source>
</evidence>
<dbReference type="OrthoDB" id="193380at2759"/>
<dbReference type="UniPathway" id="UPA00253">
    <property type="reaction ID" value="UER00457"/>
</dbReference>
<dbReference type="Proteomes" id="UP000663852">
    <property type="component" value="Unassembled WGS sequence"/>
</dbReference>
<dbReference type="Proteomes" id="UP000663828">
    <property type="component" value="Unassembled WGS sequence"/>
</dbReference>
<keyword evidence="12" id="KW-0460">Magnesium</keyword>
<keyword evidence="7" id="KW-0597">Phosphoprotein</keyword>
<evidence type="ECO:0000313" key="20">
    <source>
        <dbReference type="EMBL" id="CAF1038227.1"/>
    </source>
</evidence>
<evidence type="ECO:0000259" key="17">
    <source>
        <dbReference type="Pfam" id="PF17767"/>
    </source>
</evidence>
<dbReference type="SUPFAM" id="SSF51690">
    <property type="entry name" value="Nicotinate/Quinolinate PRTase C-terminal domain-like"/>
    <property type="match status" value="1"/>
</dbReference>
<feature type="compositionally biased region" description="Low complexity" evidence="16">
    <location>
        <begin position="60"/>
        <end position="76"/>
    </location>
</feature>
<dbReference type="PANTHER" id="PTHR11098:SF1">
    <property type="entry name" value="NICOTINATE PHOSPHORIBOSYLTRANSFERASE"/>
    <property type="match status" value="1"/>
</dbReference>
<dbReference type="EMBL" id="CAJNOR010000926">
    <property type="protein sequence ID" value="CAF1038227.1"/>
    <property type="molecule type" value="Genomic_DNA"/>
</dbReference>
<organism evidence="20 21">
    <name type="scientific">Adineta ricciae</name>
    <name type="common">Rotifer</name>
    <dbReference type="NCBI Taxonomy" id="249248"/>
    <lineage>
        <taxon>Eukaryota</taxon>
        <taxon>Metazoa</taxon>
        <taxon>Spiralia</taxon>
        <taxon>Gnathifera</taxon>
        <taxon>Rotifera</taxon>
        <taxon>Eurotatoria</taxon>
        <taxon>Bdelloidea</taxon>
        <taxon>Adinetida</taxon>
        <taxon>Adinetidae</taxon>
        <taxon>Adineta</taxon>
    </lineage>
</organism>
<comment type="cofactor">
    <cofactor evidence="2">
        <name>Mg(2+)</name>
        <dbReference type="ChEBI" id="CHEBI:18420"/>
    </cofactor>
</comment>
<dbReference type="FunFam" id="3.20.140.10:FF:000006">
    <property type="entry name" value="Nicotinate phosphoribosyltransferase"/>
    <property type="match status" value="1"/>
</dbReference>
<evidence type="ECO:0000256" key="5">
    <source>
        <dbReference type="ARBA" id="ARBA00013236"/>
    </source>
</evidence>
<dbReference type="GO" id="GO:0004516">
    <property type="term" value="F:nicotinate phosphoribosyltransferase activity"/>
    <property type="evidence" value="ECO:0007669"/>
    <property type="project" value="UniProtKB-EC"/>
</dbReference>
<dbReference type="GO" id="GO:0005829">
    <property type="term" value="C:cytosol"/>
    <property type="evidence" value="ECO:0007669"/>
    <property type="project" value="TreeGrafter"/>
</dbReference>
<feature type="domain" description="Nicotinate phosphoribosyltransferase C-terminal" evidence="18">
    <location>
        <begin position="509"/>
        <end position="618"/>
    </location>
</feature>
<proteinExistence type="inferred from homology"/>
<dbReference type="FunFam" id="3.20.140.10:FF:000002">
    <property type="entry name" value="Nicotinate phosphoribosyltransferase"/>
    <property type="match status" value="1"/>
</dbReference>
<dbReference type="AlphaFoldDB" id="A0A814JH32"/>
<comment type="function">
    <text evidence="14">Catalyzes the first step in the biosynthesis of NAD from nicotinic acid, the ATP-dependent synthesis of beta-nicotinate D-ribonucleotide from nicotinate and 5-phospho-D-ribose 1-phosphate. Helps prevent cellular oxidative stress via its role in NAD biosynthesis.</text>
</comment>
<name>A0A814JH32_ADIRI</name>
<comment type="similarity">
    <text evidence="4">Belongs to the NAPRTase family.</text>
</comment>
<evidence type="ECO:0000313" key="19">
    <source>
        <dbReference type="EMBL" id="CAF1034300.1"/>
    </source>
</evidence>
<dbReference type="GO" id="GO:0046872">
    <property type="term" value="F:metal ion binding"/>
    <property type="evidence" value="ECO:0007669"/>
    <property type="project" value="UniProtKB-KW"/>
</dbReference>
<comment type="pathway">
    <text evidence="3">Cofactor biosynthesis; NAD(+) biosynthesis; nicotinate D-ribonucleotide from nicotinate: step 1/1.</text>
</comment>
<dbReference type="GO" id="GO:0016740">
    <property type="term" value="F:transferase activity"/>
    <property type="evidence" value="ECO:0007669"/>
    <property type="project" value="UniProtKB-KW"/>
</dbReference>
<comment type="cofactor">
    <cofactor evidence="1">
        <name>Mn(2+)</name>
        <dbReference type="ChEBI" id="CHEBI:29035"/>
    </cofactor>
</comment>
<dbReference type="Gene3D" id="3.20.140.10">
    <property type="entry name" value="nicotinate phosphoribosyltransferase"/>
    <property type="match status" value="2"/>
</dbReference>
<evidence type="ECO:0000256" key="9">
    <source>
        <dbReference type="ARBA" id="ARBA00022642"/>
    </source>
</evidence>
<keyword evidence="10" id="KW-0808">Transferase</keyword>
<dbReference type="Pfam" id="PF17956">
    <property type="entry name" value="NAPRTase_C"/>
    <property type="match status" value="1"/>
</dbReference>
<evidence type="ECO:0000256" key="7">
    <source>
        <dbReference type="ARBA" id="ARBA00022553"/>
    </source>
</evidence>
<dbReference type="EC" id="6.3.4.21" evidence="5"/>
<dbReference type="Gene3D" id="3.20.20.70">
    <property type="entry name" value="Aldolase class I"/>
    <property type="match status" value="2"/>
</dbReference>
<keyword evidence="13" id="KW-0464">Manganese</keyword>
<dbReference type="CDD" id="cd01570">
    <property type="entry name" value="NAPRTase_A"/>
    <property type="match status" value="1"/>
</dbReference>
<dbReference type="InterPro" id="IPR007229">
    <property type="entry name" value="Nic_PRibTrfase-Fam"/>
</dbReference>
<evidence type="ECO:0000256" key="14">
    <source>
        <dbReference type="ARBA" id="ARBA00023426"/>
    </source>
</evidence>
<feature type="domain" description="Nicotinate phosphoribosyltransferase N-terminal" evidence="17">
    <location>
        <begin position="106"/>
        <end position="233"/>
    </location>
</feature>
<dbReference type="InterPro" id="IPR036068">
    <property type="entry name" value="Nicotinate_pribotase-like_C"/>
</dbReference>
<protein>
    <recommendedName>
        <fullName evidence="6">Nicotinate phosphoribosyltransferase</fullName>
        <ecNumber evidence="5">6.3.4.21</ecNumber>
    </recommendedName>
</protein>
<comment type="catalytic activity">
    <reaction evidence="15">
        <text>5-phospho-alpha-D-ribose 1-diphosphate + nicotinate + ATP + H2O = nicotinate beta-D-ribonucleotide + ADP + phosphate + diphosphate</text>
        <dbReference type="Rhea" id="RHEA:36163"/>
        <dbReference type="ChEBI" id="CHEBI:15377"/>
        <dbReference type="ChEBI" id="CHEBI:30616"/>
        <dbReference type="ChEBI" id="CHEBI:32544"/>
        <dbReference type="ChEBI" id="CHEBI:33019"/>
        <dbReference type="ChEBI" id="CHEBI:43474"/>
        <dbReference type="ChEBI" id="CHEBI:57502"/>
        <dbReference type="ChEBI" id="CHEBI:58017"/>
        <dbReference type="ChEBI" id="CHEBI:456216"/>
        <dbReference type="EC" id="6.3.4.21"/>
    </reaction>
</comment>
<keyword evidence="8" id="KW-0436">Ligase</keyword>
<accession>A0A814JH32</accession>
<dbReference type="Pfam" id="PF17767">
    <property type="entry name" value="NAPRTase_N"/>
    <property type="match status" value="1"/>
</dbReference>
<feature type="region of interest" description="Disordered" evidence="16">
    <location>
        <begin position="60"/>
        <end position="81"/>
    </location>
</feature>
<reference evidence="20" key="1">
    <citation type="submission" date="2021-02" db="EMBL/GenBank/DDBJ databases">
        <authorList>
            <person name="Nowell W R."/>
        </authorList>
    </citation>
    <scope>NUCLEOTIDE SEQUENCE</scope>
</reference>
<dbReference type="InterPro" id="IPR006405">
    <property type="entry name" value="Nic_PRibTrfase_pncB"/>
</dbReference>
<evidence type="ECO:0000256" key="1">
    <source>
        <dbReference type="ARBA" id="ARBA00001936"/>
    </source>
</evidence>
<dbReference type="PANTHER" id="PTHR11098">
    <property type="entry name" value="NICOTINATE PHOSPHORIBOSYLTRANSFERASE"/>
    <property type="match status" value="1"/>
</dbReference>
<evidence type="ECO:0000259" key="18">
    <source>
        <dbReference type="Pfam" id="PF17956"/>
    </source>
</evidence>
<evidence type="ECO:0000313" key="21">
    <source>
        <dbReference type="Proteomes" id="UP000663828"/>
    </source>
</evidence>
<keyword evidence="11" id="KW-0479">Metal-binding</keyword>
<evidence type="ECO:0000256" key="15">
    <source>
        <dbReference type="ARBA" id="ARBA00048668"/>
    </source>
</evidence>
<dbReference type="EMBL" id="CAJNOJ010000072">
    <property type="protein sequence ID" value="CAF1034300.1"/>
    <property type="molecule type" value="Genomic_DNA"/>
</dbReference>
<dbReference type="InterPro" id="IPR040727">
    <property type="entry name" value="NAPRTase_N"/>
</dbReference>
<evidence type="ECO:0000256" key="8">
    <source>
        <dbReference type="ARBA" id="ARBA00022598"/>
    </source>
</evidence>
<gene>
    <name evidence="19" type="ORF">EDS130_LOCUS16578</name>
    <name evidence="20" type="ORF">XAT740_LOCUS15119</name>
</gene>
<keyword evidence="21" id="KW-1185">Reference proteome</keyword>
<dbReference type="FunFam" id="3.20.20.70:FF:000155">
    <property type="entry name" value="Nicotinate phosphoribosyltransferase"/>
    <property type="match status" value="1"/>
</dbReference>
<sequence length="633" mass="71050">MAVLQCIPNTIHVYEGSFTKSEFTSIDAQRLIDIHSQSPSVHVKPEYLYNSAQSQSLSNSQSFDLEESSSSPFRESNSTRDSLLSTVSEKVVLMTGAEQSSVVQPLLTDLYQISMAYAYWKSGKHQEMATFDLYFRKNPFGGEYTLFAGLEECLKFIRDYKFHPTDIEYLRASLPAYLEAEFFDYLSKLNMNDIKVYAVPEGTVVFPRLPLLRVEGPVLKTQLLETTLLTLINYASLVATNAARFRSAIGADKTLLEFGLRRAQGPDGGLSASKYCYLGGFDGTSNVLAGKLYGIPIRGTHAHAYVNSYECLEDLSERELADRITGERRPFTDLCVQYLNELGPILKILPEETHKGELAAFISYAIAFPTNFLALVDTYDVLKSGLPNFLAVARALHECNYQAVGLRLDSGDLAYLSVEVREKFHTVAANFNLPYMGHFNIVASNDINEDTLVSLEKQGHSIDSFGIGTHLVTCQRQPALGCVYKLVELANSPRIKISQAIEKVTIPGRKNLYRLYGHDGKALCDVLTSIDEPQPQAGTRMLSRHPFLEQKRAYVTPSAVKNLYVLYWADGEIKAPLPTLKEVRAYVREQIDQLRKDHIRDLNPTPYKVSVTDSLFQFMHKLWMKSVPIGELD</sequence>
<dbReference type="InterPro" id="IPR013785">
    <property type="entry name" value="Aldolase_TIM"/>
</dbReference>
<evidence type="ECO:0000256" key="10">
    <source>
        <dbReference type="ARBA" id="ARBA00022679"/>
    </source>
</evidence>
<dbReference type="GO" id="GO:0034355">
    <property type="term" value="P:NAD+ biosynthetic process via the salvage pathway"/>
    <property type="evidence" value="ECO:0007669"/>
    <property type="project" value="TreeGrafter"/>
</dbReference>
<evidence type="ECO:0000256" key="12">
    <source>
        <dbReference type="ARBA" id="ARBA00022842"/>
    </source>
</evidence>